<dbReference type="AlphaFoldDB" id="A0A066V8M0"/>
<dbReference type="GO" id="GO:0016812">
    <property type="term" value="F:hydrolase activity, acting on carbon-nitrogen (but not peptide) bonds, in cyclic amides"/>
    <property type="evidence" value="ECO:0007669"/>
    <property type="project" value="TreeGrafter"/>
</dbReference>
<dbReference type="OrthoDB" id="194468at2759"/>
<dbReference type="SUPFAM" id="SSF51338">
    <property type="entry name" value="Composite domain of metallo-dependent hydrolases"/>
    <property type="match status" value="1"/>
</dbReference>
<dbReference type="OMA" id="HATMNFG"/>
<dbReference type="CDD" id="cd01297">
    <property type="entry name" value="D-aminoacylase"/>
    <property type="match status" value="1"/>
</dbReference>
<dbReference type="SUPFAM" id="SSF51556">
    <property type="entry name" value="Metallo-dependent hydrolases"/>
    <property type="match status" value="1"/>
</dbReference>
<keyword evidence="4" id="KW-1185">Reference proteome</keyword>
<evidence type="ECO:0000259" key="2">
    <source>
        <dbReference type="Pfam" id="PF07969"/>
    </source>
</evidence>
<dbReference type="PANTHER" id="PTHR11647">
    <property type="entry name" value="HYDRANTOINASE/DIHYDROPYRIMIDINASE FAMILY MEMBER"/>
    <property type="match status" value="1"/>
</dbReference>
<dbReference type="InterPro" id="IPR011059">
    <property type="entry name" value="Metal-dep_hydrolase_composite"/>
</dbReference>
<name>A0A066V8M0_TILAU</name>
<evidence type="ECO:0000313" key="3">
    <source>
        <dbReference type="EMBL" id="KDN36638.1"/>
    </source>
</evidence>
<gene>
    <name evidence="3" type="ORF">K437DRAFT_260061</name>
</gene>
<dbReference type="PANTHER" id="PTHR11647:SF1">
    <property type="entry name" value="COLLAPSIN RESPONSE MEDIATOR PROTEIN"/>
    <property type="match status" value="1"/>
</dbReference>
<dbReference type="EMBL" id="JMSN01000162">
    <property type="protein sequence ID" value="KDN36638.1"/>
    <property type="molecule type" value="Genomic_DNA"/>
</dbReference>
<feature type="domain" description="Amidohydrolase 3" evidence="2">
    <location>
        <begin position="55"/>
        <end position="555"/>
    </location>
</feature>
<proteinExistence type="inferred from homology"/>
<evidence type="ECO:0000256" key="1">
    <source>
        <dbReference type="ARBA" id="ARBA00008829"/>
    </source>
</evidence>
<dbReference type="InParanoid" id="A0A066V8M0"/>
<dbReference type="InterPro" id="IPR050378">
    <property type="entry name" value="Metallo-dep_Hydrolases_sf"/>
</dbReference>
<dbReference type="GeneID" id="25265447"/>
<dbReference type="Gene3D" id="3.20.20.140">
    <property type="entry name" value="Metal-dependent hydrolases"/>
    <property type="match status" value="2"/>
</dbReference>
<protein>
    <submittedName>
        <fullName evidence="3">D-aminoacylase</fullName>
    </submittedName>
</protein>
<dbReference type="Pfam" id="PF07969">
    <property type="entry name" value="Amidohydro_3"/>
    <property type="match status" value="1"/>
</dbReference>
<comment type="caution">
    <text evidence="3">The sequence shown here is derived from an EMBL/GenBank/DDBJ whole genome shotgun (WGS) entry which is preliminary data.</text>
</comment>
<comment type="similarity">
    <text evidence="1">Belongs to the metallo-dependent hydrolases superfamily. Hydantoinase/dihydropyrimidinase family.</text>
</comment>
<dbReference type="InterPro" id="IPR013108">
    <property type="entry name" value="Amidohydro_3"/>
</dbReference>
<dbReference type="HOGENOM" id="CLU_016107_2_1_1"/>
<reference evidence="3 4" key="1">
    <citation type="submission" date="2014-05" db="EMBL/GenBank/DDBJ databases">
        <title>Draft genome sequence of a rare smut relative, Tilletiaria anomala UBC 951.</title>
        <authorList>
            <consortium name="DOE Joint Genome Institute"/>
            <person name="Toome M."/>
            <person name="Kuo A."/>
            <person name="Henrissat B."/>
            <person name="Lipzen A."/>
            <person name="Tritt A."/>
            <person name="Yoshinaga Y."/>
            <person name="Zane M."/>
            <person name="Barry K."/>
            <person name="Grigoriev I.V."/>
            <person name="Spatafora J.W."/>
            <person name="Aimea M.C."/>
        </authorList>
    </citation>
    <scope>NUCLEOTIDE SEQUENCE [LARGE SCALE GENOMIC DNA]</scope>
    <source>
        <strain evidence="3 4">UBC 951</strain>
    </source>
</reference>
<dbReference type="InterPro" id="IPR032466">
    <property type="entry name" value="Metal_Hydrolase"/>
</dbReference>
<accession>A0A066V8M0</accession>
<dbReference type="GO" id="GO:0005829">
    <property type="term" value="C:cytosol"/>
    <property type="evidence" value="ECO:0007669"/>
    <property type="project" value="TreeGrafter"/>
</dbReference>
<evidence type="ECO:0000313" key="4">
    <source>
        <dbReference type="Proteomes" id="UP000027361"/>
    </source>
</evidence>
<dbReference type="Proteomes" id="UP000027361">
    <property type="component" value="Unassembled WGS sequence"/>
</dbReference>
<organism evidence="3 4">
    <name type="scientific">Tilletiaria anomala (strain ATCC 24038 / CBS 436.72 / UBC 951)</name>
    <dbReference type="NCBI Taxonomy" id="1037660"/>
    <lineage>
        <taxon>Eukaryota</taxon>
        <taxon>Fungi</taxon>
        <taxon>Dikarya</taxon>
        <taxon>Basidiomycota</taxon>
        <taxon>Ustilaginomycotina</taxon>
        <taxon>Exobasidiomycetes</taxon>
        <taxon>Georgefischeriales</taxon>
        <taxon>Tilletiariaceae</taxon>
        <taxon>Tilletiaria</taxon>
    </lineage>
</organism>
<sequence>MSVQEAAPVLIRNATIIDGMGSTPRYIASVLIREGTIHKIFTHPADVLASERTRVIDCEDGRLTVCPGFIDMHAHSDLSLLHTPEHFAKVTQGVTTEVIGQDGIAYAPVDPECLEKIRTQIAGWNGNPEDETFWSMWKQGSVSEYLDLLDTSRIATNAAFLVPQGNLRMLVLGYNQRPATLQEITRMQEILLQSLEQGAVGMSSGLTYVPGMYAADSELGQLLRIVAQYGAYYCPHTRSYGKGALQAYAEMIALAKETGVRLHLTHATLKFAENSGRAGEFLALIDNAIQDGVDITLDTYPYMPGSTTLAALLPSWAAAGGTDSILGRLNDPVTRKRIQHDVEVVGTDGCHGCTLEWDTIEISGVGDASLASRYVGRTLASVAAASGRTAFEELVYLLQADKLATTILQHVGHEENVRAIMRHPKHCGGSDGILTSTKPHPRGWGTFPRFLGHYARDLERGKERDLYSAASAEGGVYRTVQPEKIFDGGLEEAVSHLTYRAARVLRLQNRGLIKEGYRADLVIFDPKTICDQATFNQPQRQAKGVQTVLVNGHIVLDEGVPNGARSGQTIRMRRSGQEWTVS</sequence>
<dbReference type="STRING" id="1037660.A0A066V8M0"/>
<dbReference type="RefSeq" id="XP_013240115.1">
    <property type="nucleotide sequence ID" value="XM_013384661.1"/>
</dbReference>